<dbReference type="Gene3D" id="3.30.160.60">
    <property type="entry name" value="Classic Zinc Finger"/>
    <property type="match status" value="1"/>
</dbReference>
<gene>
    <name evidence="3" type="ORF">TNIN_497901</name>
</gene>
<keyword evidence="1" id="KW-0862">Zinc</keyword>
<accession>A0A8X7BVW7</accession>
<proteinExistence type="predicted"/>
<name>A0A8X7BVW7_9ARAC</name>
<evidence type="ECO:0000256" key="1">
    <source>
        <dbReference type="PROSITE-ProRule" id="PRU00042"/>
    </source>
</evidence>
<keyword evidence="4" id="KW-1185">Reference proteome</keyword>
<protein>
    <recommendedName>
        <fullName evidence="2">C2H2-type domain-containing protein</fullName>
    </recommendedName>
</protein>
<dbReference type="SMART" id="SM00355">
    <property type="entry name" value="ZnF_C2H2"/>
    <property type="match status" value="2"/>
</dbReference>
<keyword evidence="1" id="KW-0479">Metal-binding</keyword>
<evidence type="ECO:0000313" key="4">
    <source>
        <dbReference type="Proteomes" id="UP000886998"/>
    </source>
</evidence>
<dbReference type="PROSITE" id="PS50157">
    <property type="entry name" value="ZINC_FINGER_C2H2_2"/>
    <property type="match status" value="1"/>
</dbReference>
<comment type="caution">
    <text evidence="3">The sequence shown here is derived from an EMBL/GenBank/DDBJ whole genome shotgun (WGS) entry which is preliminary data.</text>
</comment>
<dbReference type="InterPro" id="IPR036236">
    <property type="entry name" value="Znf_C2H2_sf"/>
</dbReference>
<organism evidence="3 4">
    <name type="scientific">Trichonephila inaurata madagascariensis</name>
    <dbReference type="NCBI Taxonomy" id="2747483"/>
    <lineage>
        <taxon>Eukaryota</taxon>
        <taxon>Metazoa</taxon>
        <taxon>Ecdysozoa</taxon>
        <taxon>Arthropoda</taxon>
        <taxon>Chelicerata</taxon>
        <taxon>Arachnida</taxon>
        <taxon>Araneae</taxon>
        <taxon>Araneomorphae</taxon>
        <taxon>Entelegynae</taxon>
        <taxon>Araneoidea</taxon>
        <taxon>Nephilidae</taxon>
        <taxon>Trichonephila</taxon>
        <taxon>Trichonephila inaurata</taxon>
    </lineage>
</organism>
<reference evidence="3" key="1">
    <citation type="submission" date="2020-08" db="EMBL/GenBank/DDBJ databases">
        <title>Multicomponent nature underlies the extraordinary mechanical properties of spider dragline silk.</title>
        <authorList>
            <person name="Kono N."/>
            <person name="Nakamura H."/>
            <person name="Mori M."/>
            <person name="Yoshida Y."/>
            <person name="Ohtoshi R."/>
            <person name="Malay A.D."/>
            <person name="Moran D.A.P."/>
            <person name="Tomita M."/>
            <person name="Numata K."/>
            <person name="Arakawa K."/>
        </authorList>
    </citation>
    <scope>NUCLEOTIDE SEQUENCE</scope>
</reference>
<dbReference type="AlphaFoldDB" id="A0A8X7BVW7"/>
<dbReference type="SUPFAM" id="SSF57667">
    <property type="entry name" value="beta-beta-alpha zinc fingers"/>
    <property type="match status" value="1"/>
</dbReference>
<evidence type="ECO:0000313" key="3">
    <source>
        <dbReference type="EMBL" id="GFY43909.1"/>
    </source>
</evidence>
<dbReference type="GO" id="GO:0008270">
    <property type="term" value="F:zinc ion binding"/>
    <property type="evidence" value="ECO:0007669"/>
    <property type="project" value="UniProtKB-KW"/>
</dbReference>
<dbReference type="EMBL" id="BMAV01003930">
    <property type="protein sequence ID" value="GFY43909.1"/>
    <property type="molecule type" value="Genomic_DNA"/>
</dbReference>
<sequence length="160" mass="18829">MAECRDSPSEEKLFYFCWACVTEHREPVFTSFISEKPVTCTECPRRFHTGYCSKKRTPAHFCVDCKERFVTSFLLKLHSKGHFGVGPYRCSACLKVFATYSVWEWHTKQRDTIHELRCIKCWKSFQGKVCPGVHYHLVSRYQVLCEECCMGWKSIEYVTP</sequence>
<dbReference type="InterPro" id="IPR013087">
    <property type="entry name" value="Znf_C2H2_type"/>
</dbReference>
<feature type="domain" description="C2H2-type" evidence="2">
    <location>
        <begin position="60"/>
        <end position="87"/>
    </location>
</feature>
<evidence type="ECO:0000259" key="2">
    <source>
        <dbReference type="PROSITE" id="PS50157"/>
    </source>
</evidence>
<keyword evidence="1" id="KW-0863">Zinc-finger</keyword>
<dbReference type="Pfam" id="PF13912">
    <property type="entry name" value="zf-C2H2_6"/>
    <property type="match status" value="1"/>
</dbReference>
<dbReference type="Proteomes" id="UP000886998">
    <property type="component" value="Unassembled WGS sequence"/>
</dbReference>
<dbReference type="PROSITE" id="PS00028">
    <property type="entry name" value="ZINC_FINGER_C2H2_1"/>
    <property type="match status" value="1"/>
</dbReference>